<sequence>MDSTYTDLANRTLRLLERSNSYRILILLIGAPGSGKSTIAQRVIQKSTGVESSIDQFAQVVPMDGFHLPRRVLHQFKDSKTAIARRGSPFTFDSSLIVQLVENINETLQIKAEGIDALETAISDIPDIYIPSFNHAEHDPKQFGTVIHSSSRVLIMEGLYLLLNEPIDDVEVPNGKNYELWKIITDEDTMLYRVGKRHLNAGIVKTLKEGEDRVKFNDLPNGKLVYAKSFKSDLNIFSIDDENESVL</sequence>
<dbReference type="EMBL" id="KV454208">
    <property type="protein sequence ID" value="ODQ61730.1"/>
    <property type="molecule type" value="Genomic_DNA"/>
</dbReference>
<keyword evidence="3" id="KW-1185">Reference proteome</keyword>
<accession>A0A1E3P8U6</accession>
<dbReference type="Proteomes" id="UP000094112">
    <property type="component" value="Unassembled WGS sequence"/>
</dbReference>
<dbReference type="InterPro" id="IPR027417">
    <property type="entry name" value="P-loop_NTPase"/>
</dbReference>
<name>A0A1E3P8U6_WICAA</name>
<dbReference type="AlphaFoldDB" id="A0A1E3P8U6"/>
<dbReference type="OrthoDB" id="6362633at2759"/>
<dbReference type="Pfam" id="PF00931">
    <property type="entry name" value="NB-ARC"/>
    <property type="match status" value="1"/>
</dbReference>
<gene>
    <name evidence="2" type="ORF">WICANDRAFT_25162</name>
</gene>
<reference evidence="2 3" key="1">
    <citation type="journal article" date="2016" name="Proc. Natl. Acad. Sci. U.S.A.">
        <title>Comparative genomics of biotechnologically important yeasts.</title>
        <authorList>
            <person name="Riley R."/>
            <person name="Haridas S."/>
            <person name="Wolfe K.H."/>
            <person name="Lopes M.R."/>
            <person name="Hittinger C.T."/>
            <person name="Goeker M."/>
            <person name="Salamov A.A."/>
            <person name="Wisecaver J.H."/>
            <person name="Long T.M."/>
            <person name="Calvey C.H."/>
            <person name="Aerts A.L."/>
            <person name="Barry K.W."/>
            <person name="Choi C."/>
            <person name="Clum A."/>
            <person name="Coughlan A.Y."/>
            <person name="Deshpande S."/>
            <person name="Douglass A.P."/>
            <person name="Hanson S.J."/>
            <person name="Klenk H.-P."/>
            <person name="LaButti K.M."/>
            <person name="Lapidus A."/>
            <person name="Lindquist E.A."/>
            <person name="Lipzen A.M."/>
            <person name="Meier-Kolthoff J.P."/>
            <person name="Ohm R.A."/>
            <person name="Otillar R.P."/>
            <person name="Pangilinan J.L."/>
            <person name="Peng Y."/>
            <person name="Rokas A."/>
            <person name="Rosa C.A."/>
            <person name="Scheuner C."/>
            <person name="Sibirny A.A."/>
            <person name="Slot J.C."/>
            <person name="Stielow J.B."/>
            <person name="Sun H."/>
            <person name="Kurtzman C.P."/>
            <person name="Blackwell M."/>
            <person name="Grigoriev I.V."/>
            <person name="Jeffries T.W."/>
        </authorList>
    </citation>
    <scope>NUCLEOTIDE SEQUENCE [LARGE SCALE GENOMIC DNA]</scope>
    <source>
        <strain evidence="3">ATCC 58044 / CBS 1984 / NCYC 433 / NRRL Y-366-8</strain>
    </source>
</reference>
<dbReference type="Gene3D" id="3.40.50.300">
    <property type="entry name" value="P-loop containing nucleotide triphosphate hydrolases"/>
    <property type="match status" value="2"/>
</dbReference>
<dbReference type="RefSeq" id="XP_019040937.1">
    <property type="nucleotide sequence ID" value="XM_019181110.1"/>
</dbReference>
<dbReference type="InterPro" id="IPR002182">
    <property type="entry name" value="NB-ARC"/>
</dbReference>
<dbReference type="GO" id="GO:0043531">
    <property type="term" value="F:ADP binding"/>
    <property type="evidence" value="ECO:0007669"/>
    <property type="project" value="InterPro"/>
</dbReference>
<evidence type="ECO:0000313" key="3">
    <source>
        <dbReference type="Proteomes" id="UP000094112"/>
    </source>
</evidence>
<protein>
    <recommendedName>
        <fullName evidence="1">NB-ARC domain-containing protein</fullName>
    </recommendedName>
</protein>
<organism evidence="2 3">
    <name type="scientific">Wickerhamomyces anomalus (strain ATCC 58044 / CBS 1984 / NCYC 433 / NRRL Y-366-8)</name>
    <name type="common">Yeast</name>
    <name type="synonym">Hansenula anomala</name>
    <dbReference type="NCBI Taxonomy" id="683960"/>
    <lineage>
        <taxon>Eukaryota</taxon>
        <taxon>Fungi</taxon>
        <taxon>Dikarya</taxon>
        <taxon>Ascomycota</taxon>
        <taxon>Saccharomycotina</taxon>
        <taxon>Saccharomycetes</taxon>
        <taxon>Phaffomycetales</taxon>
        <taxon>Wickerhamomycetaceae</taxon>
        <taxon>Wickerhamomyces</taxon>
    </lineage>
</organism>
<proteinExistence type="predicted"/>
<evidence type="ECO:0000313" key="2">
    <source>
        <dbReference type="EMBL" id="ODQ61730.1"/>
    </source>
</evidence>
<dbReference type="STRING" id="683960.A0A1E3P8U6"/>
<feature type="domain" description="NB-ARC" evidence="1">
    <location>
        <begin position="13"/>
        <end position="62"/>
    </location>
</feature>
<evidence type="ECO:0000259" key="1">
    <source>
        <dbReference type="Pfam" id="PF00931"/>
    </source>
</evidence>
<dbReference type="GeneID" id="30198356"/>
<dbReference type="PANTHER" id="PTHR10285">
    <property type="entry name" value="URIDINE KINASE"/>
    <property type="match status" value="1"/>
</dbReference>
<dbReference type="SUPFAM" id="SSF52540">
    <property type="entry name" value="P-loop containing nucleoside triphosphate hydrolases"/>
    <property type="match status" value="1"/>
</dbReference>